<dbReference type="Proteomes" id="UP000663874">
    <property type="component" value="Unassembled WGS sequence"/>
</dbReference>
<name>A0A815R6A0_9BILA</name>
<proteinExistence type="predicted"/>
<evidence type="ECO:0000313" key="5">
    <source>
        <dbReference type="EMBL" id="CAF4148145.1"/>
    </source>
</evidence>
<dbReference type="EMBL" id="CAJOAX010014812">
    <property type="protein sequence ID" value="CAF4148145.1"/>
    <property type="molecule type" value="Genomic_DNA"/>
</dbReference>
<dbReference type="PANTHER" id="PTHR33939:SF1">
    <property type="entry name" value="DUF4371 DOMAIN-CONTAINING PROTEIN"/>
    <property type="match status" value="1"/>
</dbReference>
<dbReference type="GO" id="GO:0003676">
    <property type="term" value="F:nucleic acid binding"/>
    <property type="evidence" value="ECO:0007669"/>
    <property type="project" value="InterPro"/>
</dbReference>
<evidence type="ECO:0000313" key="2">
    <source>
        <dbReference type="EMBL" id="CAF1472510.1"/>
    </source>
</evidence>
<dbReference type="Proteomes" id="UP000663882">
    <property type="component" value="Unassembled WGS sequence"/>
</dbReference>
<dbReference type="Proteomes" id="UP000663836">
    <property type="component" value="Unassembled WGS sequence"/>
</dbReference>
<dbReference type="EMBL" id="CAJNOT010003582">
    <property type="protein sequence ID" value="CAF1390995.1"/>
    <property type="molecule type" value="Genomic_DNA"/>
</dbReference>
<evidence type="ECO:0000313" key="7">
    <source>
        <dbReference type="Proteomes" id="UP000663882"/>
    </source>
</evidence>
<evidence type="ECO:0000313" key="1">
    <source>
        <dbReference type="EMBL" id="CAF1390995.1"/>
    </source>
</evidence>
<evidence type="ECO:0000313" key="4">
    <source>
        <dbReference type="EMBL" id="CAF3834248.1"/>
    </source>
</evidence>
<organism evidence="2 7">
    <name type="scientific">Rotaria sordida</name>
    <dbReference type="NCBI Taxonomy" id="392033"/>
    <lineage>
        <taxon>Eukaryota</taxon>
        <taxon>Metazoa</taxon>
        <taxon>Spiralia</taxon>
        <taxon>Gnathifera</taxon>
        <taxon>Rotifera</taxon>
        <taxon>Eurotatoria</taxon>
        <taxon>Bdelloidea</taxon>
        <taxon>Philodinida</taxon>
        <taxon>Philodinidae</taxon>
        <taxon>Rotaria</taxon>
    </lineage>
</organism>
<dbReference type="EMBL" id="CAJOBD010001822">
    <property type="protein sequence ID" value="CAF3834248.1"/>
    <property type="molecule type" value="Genomic_DNA"/>
</dbReference>
<dbReference type="EMBL" id="CAJNOO010007686">
    <property type="protein sequence ID" value="CAF1472510.1"/>
    <property type="molecule type" value="Genomic_DNA"/>
</dbReference>
<accession>A0A815R6A0</accession>
<dbReference type="AlphaFoldDB" id="A0A815R6A0"/>
<dbReference type="EMBL" id="CAJOBE010015681">
    <property type="protein sequence ID" value="CAF4192345.1"/>
    <property type="molecule type" value="Genomic_DNA"/>
</dbReference>
<dbReference type="Proteomes" id="UP000663864">
    <property type="component" value="Unassembled WGS sequence"/>
</dbReference>
<reference evidence="2" key="1">
    <citation type="submission" date="2021-02" db="EMBL/GenBank/DDBJ databases">
        <authorList>
            <person name="Nowell W R."/>
        </authorList>
    </citation>
    <scope>NUCLEOTIDE SEQUENCE</scope>
</reference>
<dbReference type="EMBL" id="CAJNOU010009226">
    <property type="protein sequence ID" value="CAF1544744.1"/>
    <property type="molecule type" value="Genomic_DNA"/>
</dbReference>
<evidence type="ECO:0008006" key="8">
    <source>
        <dbReference type="Google" id="ProtNLM"/>
    </source>
</evidence>
<dbReference type="Proteomes" id="UP000663889">
    <property type="component" value="Unassembled WGS sequence"/>
</dbReference>
<comment type="caution">
    <text evidence="2">The sequence shown here is derived from an EMBL/GenBank/DDBJ whole genome shotgun (WGS) entry which is preliminary data.</text>
</comment>
<dbReference type="Proteomes" id="UP000663823">
    <property type="component" value="Unassembled WGS sequence"/>
</dbReference>
<dbReference type="OrthoDB" id="6511194at2759"/>
<dbReference type="InterPro" id="IPR036397">
    <property type="entry name" value="RNaseH_sf"/>
</dbReference>
<dbReference type="Gene3D" id="3.30.420.10">
    <property type="entry name" value="Ribonuclease H-like superfamily/Ribonuclease H"/>
    <property type="match status" value="1"/>
</dbReference>
<evidence type="ECO:0000313" key="3">
    <source>
        <dbReference type="EMBL" id="CAF1544744.1"/>
    </source>
</evidence>
<dbReference type="PANTHER" id="PTHR33939">
    <property type="entry name" value="PROTEIN CBG22215"/>
    <property type="match status" value="1"/>
</dbReference>
<gene>
    <name evidence="6" type="ORF">FNK824_LOCUS35819</name>
    <name evidence="4" type="ORF">JBS370_LOCUS17249</name>
    <name evidence="5" type="ORF">OTI717_LOCUS36086</name>
    <name evidence="2" type="ORF">RFH988_LOCUS37607</name>
    <name evidence="3" type="ORF">SEV965_LOCUS38344</name>
    <name evidence="1" type="ORF">ZHD862_LOCUS32621</name>
</gene>
<sequence length="397" mass="45593">MPHSTLAYTLHRLGYQFGHDHVISGHLLKDKTSSIRQFIIDYANALKADERGDSIIIYMHELYVNTRHALNGTWYDASTPIGNKLIRGTGKGARLIIVHAMTKYGLLHHSNKEDAIGVEKTAEMIWFADKANGNYHKNMDSANFLLWLHDHLFPTFQLLFSSKKMILVLDNASYHHARALDFIDPYKMNKSEVTEKLLFYNIDNIEVEREGKIRMDSSTYNKRGGSKAPTLVELQTALSNHLQNIGYVGKTEVQKLFESYGYTLIYTPPCMPQFQPIELIWTYVKRYVASQFKFGRSISELKQHTLQGLYGDSDKHIGVTSDLTLKVIENVHGVINRYIKEDIFLDGSIDKLIVKHPTLVTNNSDVINDQVNELDAFMGELEDEYEEQEKMEDEREP</sequence>
<evidence type="ECO:0000313" key="6">
    <source>
        <dbReference type="EMBL" id="CAF4192345.1"/>
    </source>
</evidence>
<protein>
    <recommendedName>
        <fullName evidence="8">Tc1-like transposase DDE domain-containing protein</fullName>
    </recommendedName>
</protein>